<protein>
    <submittedName>
        <fullName evidence="2">Helix-turn-helix domain-containing protein</fullName>
    </submittedName>
</protein>
<name>A0ABX2H866_9FIRM</name>
<comment type="caution">
    <text evidence="2">The sequence shown here is derived from an EMBL/GenBank/DDBJ whole genome shotgun (WGS) entry which is preliminary data.</text>
</comment>
<organism evidence="2 3">
    <name type="scientific">Blautia faecis</name>
    <dbReference type="NCBI Taxonomy" id="871665"/>
    <lineage>
        <taxon>Bacteria</taxon>
        <taxon>Bacillati</taxon>
        <taxon>Bacillota</taxon>
        <taxon>Clostridia</taxon>
        <taxon>Lachnospirales</taxon>
        <taxon>Lachnospiraceae</taxon>
        <taxon>Blautia</taxon>
    </lineage>
</organism>
<reference evidence="2 3" key="1">
    <citation type="journal article" date="2020" name="Cell Host Microbe">
        <title>Functional and Genomic Variation between Human-Derived Isolates of Lachnospiraceae Reveals Inter- and Intra-Species Diversity.</title>
        <authorList>
            <person name="Sorbara M.T."/>
            <person name="Littmann E.R."/>
            <person name="Fontana E."/>
            <person name="Moody T.U."/>
            <person name="Kohout C.E."/>
            <person name="Gjonbalaj M."/>
            <person name="Eaton V."/>
            <person name="Seok R."/>
            <person name="Leiner I.M."/>
            <person name="Pamer E.G."/>
        </authorList>
    </citation>
    <scope>NUCLEOTIDE SEQUENCE [LARGE SCALE GENOMIC DNA]</scope>
    <source>
        <strain evidence="2 3">MSK.17.74</strain>
    </source>
</reference>
<keyword evidence="1" id="KW-0175">Coiled coil</keyword>
<feature type="coiled-coil region" evidence="1">
    <location>
        <begin position="43"/>
        <end position="70"/>
    </location>
</feature>
<dbReference type="InterPro" id="IPR036388">
    <property type="entry name" value="WH-like_DNA-bd_sf"/>
</dbReference>
<dbReference type="Gene3D" id="1.10.10.10">
    <property type="entry name" value="Winged helix-like DNA-binding domain superfamily/Winged helix DNA-binding domain"/>
    <property type="match status" value="1"/>
</dbReference>
<proteinExistence type="predicted"/>
<accession>A0ABX2H866</accession>
<evidence type="ECO:0000313" key="3">
    <source>
        <dbReference type="Proteomes" id="UP001644719"/>
    </source>
</evidence>
<dbReference type="RefSeq" id="WP_173735719.1">
    <property type="nucleotide sequence ID" value="NZ_JAAITS010000031.1"/>
</dbReference>
<dbReference type="SUPFAM" id="SSF47413">
    <property type="entry name" value="lambda repressor-like DNA-binding domains"/>
    <property type="match status" value="1"/>
</dbReference>
<sequence>MRRLTIKHSAIAYILNREMGYTQSAIAKLMGVSQGTVSNMIKEFEYQREIRNLQKDLDDARAIIEKQKLLPQNEDYFC</sequence>
<dbReference type="Proteomes" id="UP001644719">
    <property type="component" value="Unassembled WGS sequence"/>
</dbReference>
<dbReference type="Pfam" id="PF13384">
    <property type="entry name" value="HTH_23"/>
    <property type="match status" value="1"/>
</dbReference>
<evidence type="ECO:0000256" key="1">
    <source>
        <dbReference type="SAM" id="Coils"/>
    </source>
</evidence>
<dbReference type="InterPro" id="IPR010982">
    <property type="entry name" value="Lambda_DNA-bd_dom_sf"/>
</dbReference>
<gene>
    <name evidence="2" type="ORF">G5B17_11615</name>
</gene>
<evidence type="ECO:0000313" key="2">
    <source>
        <dbReference type="EMBL" id="NSG86047.1"/>
    </source>
</evidence>
<dbReference type="EMBL" id="JAAITS010000031">
    <property type="protein sequence ID" value="NSG86047.1"/>
    <property type="molecule type" value="Genomic_DNA"/>
</dbReference>
<keyword evidence="3" id="KW-1185">Reference proteome</keyword>